<evidence type="ECO:0000256" key="4">
    <source>
        <dbReference type="ARBA" id="ARBA00022692"/>
    </source>
</evidence>
<dbReference type="Gene3D" id="1.20.1530.20">
    <property type="match status" value="1"/>
</dbReference>
<evidence type="ECO:0000256" key="3">
    <source>
        <dbReference type="ARBA" id="ARBA00022448"/>
    </source>
</evidence>
<accession>A0A151AWK4</accession>
<evidence type="ECO:0000256" key="7">
    <source>
        <dbReference type="SAM" id="Phobius"/>
    </source>
</evidence>
<keyword evidence="3" id="KW-0813">Transport</keyword>
<feature type="transmembrane region" description="Helical" evidence="7">
    <location>
        <begin position="6"/>
        <end position="26"/>
    </location>
</feature>
<feature type="transmembrane region" description="Helical" evidence="7">
    <location>
        <begin position="301"/>
        <end position="319"/>
    </location>
</feature>
<feature type="transmembrane region" description="Helical" evidence="7">
    <location>
        <begin position="33"/>
        <end position="56"/>
    </location>
</feature>
<proteinExistence type="inferred from homology"/>
<keyword evidence="6 7" id="KW-0472">Membrane</keyword>
<keyword evidence="10" id="KW-1185">Reference proteome</keyword>
<dbReference type="Pfam" id="PF00999">
    <property type="entry name" value="Na_H_Exchanger"/>
    <property type="match status" value="1"/>
</dbReference>
<feature type="transmembrane region" description="Helical" evidence="7">
    <location>
        <begin position="154"/>
        <end position="180"/>
    </location>
</feature>
<name>A0A151AWK4_9FIRM</name>
<dbReference type="Proteomes" id="UP000075670">
    <property type="component" value="Unassembled WGS sequence"/>
</dbReference>
<dbReference type="RefSeq" id="WP_062284386.1">
    <property type="nucleotide sequence ID" value="NZ_LTBC01000006.1"/>
</dbReference>
<feature type="transmembrane region" description="Helical" evidence="7">
    <location>
        <begin position="99"/>
        <end position="117"/>
    </location>
</feature>
<dbReference type="GO" id="GO:0016020">
    <property type="term" value="C:membrane"/>
    <property type="evidence" value="ECO:0007669"/>
    <property type="project" value="UniProtKB-SubCell"/>
</dbReference>
<keyword evidence="4 7" id="KW-0812">Transmembrane</keyword>
<feature type="transmembrane region" description="Helical" evidence="7">
    <location>
        <begin position="123"/>
        <end position="142"/>
    </location>
</feature>
<feature type="transmembrane region" description="Helical" evidence="7">
    <location>
        <begin position="68"/>
        <end position="87"/>
    </location>
</feature>
<evidence type="ECO:0000256" key="2">
    <source>
        <dbReference type="ARBA" id="ARBA00005551"/>
    </source>
</evidence>
<evidence type="ECO:0000313" key="9">
    <source>
        <dbReference type="EMBL" id="KYH32026.1"/>
    </source>
</evidence>
<feature type="transmembrane region" description="Helical" evidence="7">
    <location>
        <begin position="269"/>
        <end position="289"/>
    </location>
</feature>
<dbReference type="GO" id="GO:1902600">
    <property type="term" value="P:proton transmembrane transport"/>
    <property type="evidence" value="ECO:0007669"/>
    <property type="project" value="InterPro"/>
</dbReference>
<dbReference type="OrthoDB" id="9781411at2"/>
<comment type="caution">
    <text evidence="9">The sequence shown here is derived from an EMBL/GenBank/DDBJ whole genome shotgun (WGS) entry which is preliminary data.</text>
</comment>
<dbReference type="PANTHER" id="PTHR42751:SF4">
    <property type="entry name" value="K(+)_H(+) ANTIPORTER SUBUNIT KHTU"/>
    <property type="match status" value="1"/>
</dbReference>
<keyword evidence="5 7" id="KW-1133">Transmembrane helix</keyword>
<dbReference type="EMBL" id="LTBC01000006">
    <property type="protein sequence ID" value="KYH32026.1"/>
    <property type="molecule type" value="Genomic_DNA"/>
</dbReference>
<comment type="subcellular location">
    <subcellularLocation>
        <location evidence="1">Membrane</location>
        <topology evidence="1">Multi-pass membrane protein</topology>
    </subcellularLocation>
</comment>
<dbReference type="InterPro" id="IPR038770">
    <property type="entry name" value="Na+/solute_symporter_sf"/>
</dbReference>
<dbReference type="PATRIC" id="fig|1122241.3.peg.2028"/>
<comment type="similarity">
    <text evidence="2">Belongs to the monovalent cation:proton antiporter 2 (CPA2) transporter (TC 2.A.37) family.</text>
</comment>
<feature type="transmembrane region" description="Helical" evidence="7">
    <location>
        <begin position="359"/>
        <end position="378"/>
    </location>
</feature>
<dbReference type="PANTHER" id="PTHR42751">
    <property type="entry name" value="SODIUM/HYDROGEN EXCHANGER FAMILY/TRKA DOMAIN PROTEIN"/>
    <property type="match status" value="1"/>
</dbReference>
<evidence type="ECO:0000259" key="8">
    <source>
        <dbReference type="Pfam" id="PF00999"/>
    </source>
</evidence>
<gene>
    <name evidence="9" type="primary">yhaU</name>
    <name evidence="9" type="ORF">MOMUL_19080</name>
</gene>
<feature type="domain" description="Cation/H+ exchanger transmembrane" evidence="8">
    <location>
        <begin position="14"/>
        <end position="379"/>
    </location>
</feature>
<evidence type="ECO:0000313" key="10">
    <source>
        <dbReference type="Proteomes" id="UP000075670"/>
    </source>
</evidence>
<sequence length="410" mass="43785">MPEQVLLEIGLALAIVAFAGILAARFRISIVPLLILAGMVVGPHAPVIGILDFRFIKSAPLIDFMGRVGILFLLFSLGLEFSVGRLLKAGRSILVGGSIYMAINFTLGMVLPIIWGWPLRETLVVAGLISISSSAIVAKVLVDLKRTARPETEMILGLMLFQDVFVAVYLSIISGLVLTGSASPPSVLKSTSLALGFMLGLILAGRKLAPLINRLFNVPSDEVFMLMVFAFLTLVAGFSETIHVAEAIGALLVGLILAETDHLDRIEHIVVPFRDFFGALFFFSFGLSIDPLTLGGAVGPVLAAVAATLIGNFLAGIIAGRMAGYSYRGCTNIGLTITPRGEFSIILANLAKTGGLLPVLQPFAALYVLLLAILGPLLTKESKWIYSQLARIFGWPALQEKGKVRQGMQI</sequence>
<feature type="transmembrane region" description="Helical" evidence="7">
    <location>
        <begin position="224"/>
        <end position="257"/>
    </location>
</feature>
<reference evidence="9 10" key="1">
    <citation type="submission" date="2016-02" db="EMBL/GenBank/DDBJ databases">
        <title>Genome sequence of Moorella mulderi DSM 14980.</title>
        <authorList>
            <person name="Poehlein A."/>
            <person name="Daniel R."/>
        </authorList>
    </citation>
    <scope>NUCLEOTIDE SEQUENCE [LARGE SCALE GENOMIC DNA]</scope>
    <source>
        <strain evidence="9 10">DSM 14980</strain>
    </source>
</reference>
<protein>
    <submittedName>
        <fullName evidence="9">K(+)/H(+) antiporter YhaU</fullName>
    </submittedName>
</protein>
<dbReference type="AlphaFoldDB" id="A0A151AWK4"/>
<evidence type="ECO:0000256" key="6">
    <source>
        <dbReference type="ARBA" id="ARBA00023136"/>
    </source>
</evidence>
<dbReference type="InterPro" id="IPR006153">
    <property type="entry name" value="Cation/H_exchanger_TM"/>
</dbReference>
<evidence type="ECO:0000256" key="1">
    <source>
        <dbReference type="ARBA" id="ARBA00004141"/>
    </source>
</evidence>
<dbReference type="GO" id="GO:0015297">
    <property type="term" value="F:antiporter activity"/>
    <property type="evidence" value="ECO:0007669"/>
    <property type="project" value="InterPro"/>
</dbReference>
<evidence type="ECO:0000256" key="5">
    <source>
        <dbReference type="ARBA" id="ARBA00022989"/>
    </source>
</evidence>
<organism evidence="9 10">
    <name type="scientific">Moorella mulderi DSM 14980</name>
    <dbReference type="NCBI Taxonomy" id="1122241"/>
    <lineage>
        <taxon>Bacteria</taxon>
        <taxon>Bacillati</taxon>
        <taxon>Bacillota</taxon>
        <taxon>Clostridia</taxon>
        <taxon>Neomoorellales</taxon>
        <taxon>Neomoorellaceae</taxon>
        <taxon>Neomoorella</taxon>
    </lineage>
</organism>